<organism evidence="1">
    <name type="scientific">marine sediment metagenome</name>
    <dbReference type="NCBI Taxonomy" id="412755"/>
    <lineage>
        <taxon>unclassified sequences</taxon>
        <taxon>metagenomes</taxon>
        <taxon>ecological metagenomes</taxon>
    </lineage>
</organism>
<name>A0A0F8YB08_9ZZZZ</name>
<accession>A0A0F8YB08</accession>
<sequence>MAVTEKCKRCGRRYKTLVRGVCANCDPVAWDVYWRKVYDAKKNK</sequence>
<evidence type="ECO:0000313" key="1">
    <source>
        <dbReference type="EMBL" id="KKK78642.1"/>
    </source>
</evidence>
<reference evidence="1" key="1">
    <citation type="journal article" date="2015" name="Nature">
        <title>Complex archaea that bridge the gap between prokaryotes and eukaryotes.</title>
        <authorList>
            <person name="Spang A."/>
            <person name="Saw J.H."/>
            <person name="Jorgensen S.L."/>
            <person name="Zaremba-Niedzwiedzka K."/>
            <person name="Martijn J."/>
            <person name="Lind A.E."/>
            <person name="van Eijk R."/>
            <person name="Schleper C."/>
            <person name="Guy L."/>
            <person name="Ettema T.J."/>
        </authorList>
    </citation>
    <scope>NUCLEOTIDE SEQUENCE</scope>
</reference>
<dbReference type="EMBL" id="LAZR01054401">
    <property type="protein sequence ID" value="KKK78642.1"/>
    <property type="molecule type" value="Genomic_DNA"/>
</dbReference>
<protein>
    <submittedName>
        <fullName evidence="1">Uncharacterized protein</fullName>
    </submittedName>
</protein>
<proteinExistence type="predicted"/>
<dbReference type="AlphaFoldDB" id="A0A0F8YB08"/>
<comment type="caution">
    <text evidence="1">The sequence shown here is derived from an EMBL/GenBank/DDBJ whole genome shotgun (WGS) entry which is preliminary data.</text>
</comment>
<gene>
    <name evidence="1" type="ORF">LCGC14_2841530</name>
</gene>